<dbReference type="InterPro" id="IPR001670">
    <property type="entry name" value="ADH_Fe/GldA"/>
</dbReference>
<sequence length="370" mass="41028">MEEFMVKPKIKMYETCREFVAACRVTADDVMITNRYIYEPYFADLHLPCRVVYQEEFGLGEPSDEMAEALFASIPGNPQRVIAVGGGTIIDLSKLYALKTSRPVLDVFDGKIVPEKGKKLIVVPTTCGTGSEVTNVSVLALLQRHTKKGLAVDALYADEAVLIPELLKTLPYKVFATSSIDALVHAVESALSPDANEITRMFSYKAIEKIIRAYRAVAAEGADTRFRYTKDFLTASNYAGIAFGNAGCAAVHAMSYPFGGAYHVVHGESNYVIFTGVLKYYFQKRQDGEIAVLNAFLAELLSCNAAQVYEELDALLARILPQKALHEYGVTEADLQTFTQSVMENQGRLMAHNFVTLQAEDVYRIYKNLF</sequence>
<proteinExistence type="predicted"/>
<dbReference type="InterPro" id="IPR056798">
    <property type="entry name" value="ADH_Fe_C"/>
</dbReference>
<dbReference type="CDD" id="cd14860">
    <property type="entry name" value="4HBD_NAD"/>
    <property type="match status" value="1"/>
</dbReference>
<dbReference type="PANTHER" id="PTHR11496:SF83">
    <property type="entry name" value="HYDROXYACID-OXOACID TRANSHYDROGENASE, MITOCHONDRIAL"/>
    <property type="match status" value="1"/>
</dbReference>
<organism evidence="4 5">
    <name type="scientific">Megasphaera lornae</name>
    <dbReference type="NCBI Taxonomy" id="1000568"/>
    <lineage>
        <taxon>Bacteria</taxon>
        <taxon>Bacillati</taxon>
        <taxon>Bacillota</taxon>
        <taxon>Negativicutes</taxon>
        <taxon>Veillonellales</taxon>
        <taxon>Veillonellaceae</taxon>
        <taxon>Megasphaera</taxon>
    </lineage>
</organism>
<dbReference type="PANTHER" id="PTHR11496">
    <property type="entry name" value="ALCOHOL DEHYDROGENASE"/>
    <property type="match status" value="1"/>
</dbReference>
<keyword evidence="5" id="KW-1185">Reference proteome</keyword>
<feature type="domain" description="Alcohol dehydrogenase iron-type/glycerol dehydrogenase GldA" evidence="2">
    <location>
        <begin position="26"/>
        <end position="164"/>
    </location>
</feature>
<name>A0ABP2L6A8_9FIRM</name>
<dbReference type="EMBL" id="AFIJ01000007">
    <property type="protein sequence ID" value="EGL42048.1"/>
    <property type="molecule type" value="Genomic_DNA"/>
</dbReference>
<dbReference type="Gene3D" id="3.40.50.1970">
    <property type="match status" value="1"/>
</dbReference>
<dbReference type="Proteomes" id="UP000004018">
    <property type="component" value="Unassembled WGS sequence"/>
</dbReference>
<evidence type="ECO:0000259" key="3">
    <source>
        <dbReference type="Pfam" id="PF25137"/>
    </source>
</evidence>
<dbReference type="InterPro" id="IPR039697">
    <property type="entry name" value="Alcohol_dehydrogenase_Fe"/>
</dbReference>
<evidence type="ECO:0000259" key="2">
    <source>
        <dbReference type="Pfam" id="PF00465"/>
    </source>
</evidence>
<dbReference type="Pfam" id="PF00465">
    <property type="entry name" value="Fe-ADH"/>
    <property type="match status" value="1"/>
</dbReference>
<comment type="caution">
    <text evidence="4">The sequence shown here is derived from an EMBL/GenBank/DDBJ whole genome shotgun (WGS) entry which is preliminary data.</text>
</comment>
<dbReference type="RefSeq" id="WP_007390509.1">
    <property type="nucleotide sequence ID" value="NZ_AFIJ01000007.1"/>
</dbReference>
<accession>A0ABP2L6A8</accession>
<evidence type="ECO:0000256" key="1">
    <source>
        <dbReference type="ARBA" id="ARBA00023002"/>
    </source>
</evidence>
<dbReference type="Pfam" id="PF25137">
    <property type="entry name" value="ADH_Fe_C"/>
    <property type="match status" value="1"/>
</dbReference>
<dbReference type="EC" id="1.1.1.1" evidence="4"/>
<evidence type="ECO:0000313" key="4">
    <source>
        <dbReference type="EMBL" id="EGL42048.1"/>
    </source>
</evidence>
<dbReference type="Gene3D" id="1.20.1090.10">
    <property type="entry name" value="Dehydroquinate synthase-like - alpha domain"/>
    <property type="match status" value="1"/>
</dbReference>
<gene>
    <name evidence="4" type="ORF">HMPREF1039_0245</name>
</gene>
<reference evidence="4 5" key="1">
    <citation type="submission" date="2011-04" db="EMBL/GenBank/DDBJ databases">
        <authorList>
            <person name="Harkins D.M."/>
            <person name="Madupu R."/>
            <person name="Durkin A.S."/>
            <person name="Torralba M."/>
            <person name="Methe B."/>
            <person name="Sutton G.G."/>
            <person name="Nelson K.E."/>
        </authorList>
    </citation>
    <scope>NUCLEOTIDE SEQUENCE [LARGE SCALE GENOMIC DNA]</scope>
    <source>
        <strain evidence="4 5">UPII 199-6</strain>
    </source>
</reference>
<dbReference type="SUPFAM" id="SSF56796">
    <property type="entry name" value="Dehydroquinate synthase-like"/>
    <property type="match status" value="1"/>
</dbReference>
<dbReference type="GO" id="GO:0004022">
    <property type="term" value="F:alcohol dehydrogenase (NAD+) activity"/>
    <property type="evidence" value="ECO:0007669"/>
    <property type="project" value="UniProtKB-EC"/>
</dbReference>
<keyword evidence="1 4" id="KW-0560">Oxidoreductase</keyword>
<protein>
    <submittedName>
        <fullName evidence="4">Alcohol dehydrogenase, iron-dependent</fullName>
        <ecNumber evidence="4">1.1.1.1</ecNumber>
    </submittedName>
</protein>
<evidence type="ECO:0000313" key="5">
    <source>
        <dbReference type="Proteomes" id="UP000004018"/>
    </source>
</evidence>
<feature type="domain" description="Fe-containing alcohol dehydrogenase-like C-terminal" evidence="3">
    <location>
        <begin position="176"/>
        <end position="369"/>
    </location>
</feature>